<comment type="caution">
    <text evidence="2">The sequence shown here is derived from an EMBL/GenBank/DDBJ whole genome shotgun (WGS) entry which is preliminary data.</text>
</comment>
<evidence type="ECO:0000256" key="1">
    <source>
        <dbReference type="SAM" id="Phobius"/>
    </source>
</evidence>
<feature type="transmembrane region" description="Helical" evidence="1">
    <location>
        <begin position="39"/>
        <end position="60"/>
    </location>
</feature>
<organism evidence="2 3">
    <name type="scientific">Xanthobacter autotrophicus</name>
    <dbReference type="NCBI Taxonomy" id="280"/>
    <lineage>
        <taxon>Bacteria</taxon>
        <taxon>Pseudomonadati</taxon>
        <taxon>Pseudomonadota</taxon>
        <taxon>Alphaproteobacteria</taxon>
        <taxon>Hyphomicrobiales</taxon>
        <taxon>Xanthobacteraceae</taxon>
        <taxon>Xanthobacter</taxon>
    </lineage>
</organism>
<name>A0A6C1KAG3_XANAU</name>
<dbReference type="InterPro" id="IPR025333">
    <property type="entry name" value="DUF4239"/>
</dbReference>
<protein>
    <submittedName>
        <fullName evidence="2">DUF4239 domain-containing protein</fullName>
    </submittedName>
</protein>
<dbReference type="AlphaFoldDB" id="A0A6C1KAG3"/>
<reference evidence="2 3" key="1">
    <citation type="submission" date="2019-05" db="EMBL/GenBank/DDBJ databases">
        <authorList>
            <person name="Zhou X."/>
        </authorList>
    </citation>
    <scope>NUCLEOTIDE SEQUENCE [LARGE SCALE GENOMIC DNA]</scope>
    <source>
        <strain evidence="2 3">DSM 432</strain>
    </source>
</reference>
<keyword evidence="1" id="KW-0812">Transmembrane</keyword>
<dbReference type="EMBL" id="VAUP01000038">
    <property type="protein sequence ID" value="TLX41130.1"/>
    <property type="molecule type" value="Genomic_DNA"/>
</dbReference>
<evidence type="ECO:0000313" key="2">
    <source>
        <dbReference type="EMBL" id="TLX41130.1"/>
    </source>
</evidence>
<keyword evidence="1" id="KW-1133">Transmembrane helix</keyword>
<gene>
    <name evidence="2" type="ORF">FBQ73_19565</name>
</gene>
<dbReference type="GeneID" id="95775654"/>
<accession>A0A6C1KAG3</accession>
<keyword evidence="1" id="KW-0472">Membrane</keyword>
<evidence type="ECO:0000313" key="3">
    <source>
        <dbReference type="Proteomes" id="UP000305131"/>
    </source>
</evidence>
<dbReference type="OrthoDB" id="4760162at2"/>
<dbReference type="Proteomes" id="UP000305131">
    <property type="component" value="Unassembled WGS sequence"/>
</dbReference>
<proteinExistence type="predicted"/>
<feature type="transmembrane region" description="Helical" evidence="1">
    <location>
        <begin position="181"/>
        <end position="200"/>
    </location>
</feature>
<dbReference type="Pfam" id="PF14023">
    <property type="entry name" value="Bestrophin-like"/>
    <property type="match status" value="1"/>
</dbReference>
<dbReference type="RefSeq" id="WP_138401174.1">
    <property type="nucleotide sequence ID" value="NZ_JBAFVI010000003.1"/>
</dbReference>
<feature type="transmembrane region" description="Helical" evidence="1">
    <location>
        <begin position="206"/>
        <end position="227"/>
    </location>
</feature>
<sequence length="261" mass="27709">MSSILASLLALFAICGSAVAGLWLAPKLPEHHLTGETGTAVSVSMAVVGTLAALVLGLMVNSASSSFSARTTAIEALAADIIKLNRVLLGYGSETAGIRDALAIYARAKADEISRPASTTDEVGVTTLHELEALNDEVLRLEPKTDRERHIQARAISILENMVDARWTLVEKSKMVMPAPFFVMLVAWLSLLFASFGLFAPRNATVMAFLLLGASAIAGCVFIILELGAPSQGLIRPSADPLYQVVKELQITTVRPVRAPA</sequence>